<feature type="domain" description="RNA polymerase sigma factor 70 region 4 type 2" evidence="6">
    <location>
        <begin position="124"/>
        <end position="175"/>
    </location>
</feature>
<comment type="similarity">
    <text evidence="1">Belongs to the sigma-70 factor family. ECF subfamily.</text>
</comment>
<evidence type="ECO:0000256" key="1">
    <source>
        <dbReference type="ARBA" id="ARBA00010641"/>
    </source>
</evidence>
<dbReference type="Gene3D" id="1.10.10.10">
    <property type="entry name" value="Winged helix-like DNA-binding domain superfamily/Winged helix DNA-binding domain"/>
    <property type="match status" value="1"/>
</dbReference>
<dbReference type="GO" id="GO:0003677">
    <property type="term" value="F:DNA binding"/>
    <property type="evidence" value="ECO:0007669"/>
    <property type="project" value="InterPro"/>
</dbReference>
<dbReference type="Pfam" id="PF04542">
    <property type="entry name" value="Sigma70_r2"/>
    <property type="match status" value="1"/>
</dbReference>
<dbReference type="PANTHER" id="PTHR43133">
    <property type="entry name" value="RNA POLYMERASE ECF-TYPE SIGMA FACTO"/>
    <property type="match status" value="1"/>
</dbReference>
<organism evidence="7 8">
    <name type="scientific">Niastella populi</name>
    <dbReference type="NCBI Taxonomy" id="550983"/>
    <lineage>
        <taxon>Bacteria</taxon>
        <taxon>Pseudomonadati</taxon>
        <taxon>Bacteroidota</taxon>
        <taxon>Chitinophagia</taxon>
        <taxon>Chitinophagales</taxon>
        <taxon>Chitinophagaceae</taxon>
        <taxon>Niastella</taxon>
    </lineage>
</organism>
<dbReference type="GO" id="GO:0006352">
    <property type="term" value="P:DNA-templated transcription initiation"/>
    <property type="evidence" value="ECO:0007669"/>
    <property type="project" value="InterPro"/>
</dbReference>
<sequence length="199" mass="22965">MKPARYSDDKLIKQFNRGDRQALTSVYDMWFSNICYFAYKVTGDMAEAEDITVTTMEALLSRHALFETMANVKAFLYITARNKCLKYLQSAQKQKTTHQELSVIQGESEEYILAQMVKAEMMKEIYNEIENLPANRKDVFKLFYIEGLEVSEIAEKLKMTPGAVSTAKSRALDQLRNIIYEKKLLPAIGLILVIKEMFF</sequence>
<evidence type="ECO:0008006" key="9">
    <source>
        <dbReference type="Google" id="ProtNLM"/>
    </source>
</evidence>
<dbReference type="SUPFAM" id="SSF88659">
    <property type="entry name" value="Sigma3 and sigma4 domains of RNA polymerase sigma factors"/>
    <property type="match status" value="1"/>
</dbReference>
<dbReference type="CDD" id="cd06171">
    <property type="entry name" value="Sigma70_r4"/>
    <property type="match status" value="1"/>
</dbReference>
<evidence type="ECO:0000313" key="7">
    <source>
        <dbReference type="EMBL" id="OQP67605.1"/>
    </source>
</evidence>
<keyword evidence="3" id="KW-0731">Sigma factor</keyword>
<evidence type="ECO:0000256" key="3">
    <source>
        <dbReference type="ARBA" id="ARBA00023082"/>
    </source>
</evidence>
<gene>
    <name evidence="7" type="ORF">A4R26_12390</name>
</gene>
<dbReference type="PANTHER" id="PTHR43133:SF46">
    <property type="entry name" value="RNA POLYMERASE SIGMA-70 FACTOR ECF SUBFAMILY"/>
    <property type="match status" value="1"/>
</dbReference>
<dbReference type="Pfam" id="PF08281">
    <property type="entry name" value="Sigma70_r4_2"/>
    <property type="match status" value="1"/>
</dbReference>
<dbReference type="Proteomes" id="UP000192276">
    <property type="component" value="Unassembled WGS sequence"/>
</dbReference>
<dbReference type="InterPro" id="IPR036388">
    <property type="entry name" value="WH-like_DNA-bd_sf"/>
</dbReference>
<dbReference type="GO" id="GO:0016987">
    <property type="term" value="F:sigma factor activity"/>
    <property type="evidence" value="ECO:0007669"/>
    <property type="project" value="UniProtKB-KW"/>
</dbReference>
<dbReference type="STRING" id="550983.A4R26_12390"/>
<dbReference type="RefSeq" id="WP_081161704.1">
    <property type="nucleotide sequence ID" value="NZ_LWBP01000024.1"/>
</dbReference>
<comment type="caution">
    <text evidence="7">The sequence shown here is derived from an EMBL/GenBank/DDBJ whole genome shotgun (WGS) entry which is preliminary data.</text>
</comment>
<feature type="domain" description="RNA polymerase sigma-70 region 2" evidence="5">
    <location>
        <begin position="34"/>
        <end position="93"/>
    </location>
</feature>
<evidence type="ECO:0000256" key="4">
    <source>
        <dbReference type="ARBA" id="ARBA00023163"/>
    </source>
</evidence>
<keyword evidence="8" id="KW-1185">Reference proteome</keyword>
<reference evidence="8" key="1">
    <citation type="submission" date="2016-04" db="EMBL/GenBank/DDBJ databases">
        <authorList>
            <person name="Chen L."/>
            <person name="Zhuang W."/>
            <person name="Wang G."/>
        </authorList>
    </citation>
    <scope>NUCLEOTIDE SEQUENCE [LARGE SCALE GENOMIC DNA]</scope>
    <source>
        <strain evidence="8">208</strain>
    </source>
</reference>
<dbReference type="AlphaFoldDB" id="A0A1V9GAA5"/>
<keyword evidence="2" id="KW-0805">Transcription regulation</keyword>
<dbReference type="InterPro" id="IPR013249">
    <property type="entry name" value="RNA_pol_sigma70_r4_t2"/>
</dbReference>
<dbReference type="EMBL" id="LWBP01000024">
    <property type="protein sequence ID" value="OQP67605.1"/>
    <property type="molecule type" value="Genomic_DNA"/>
</dbReference>
<dbReference type="InterPro" id="IPR013324">
    <property type="entry name" value="RNA_pol_sigma_r3/r4-like"/>
</dbReference>
<keyword evidence="4" id="KW-0804">Transcription</keyword>
<dbReference type="InterPro" id="IPR014284">
    <property type="entry name" value="RNA_pol_sigma-70_dom"/>
</dbReference>
<evidence type="ECO:0000259" key="6">
    <source>
        <dbReference type="Pfam" id="PF08281"/>
    </source>
</evidence>
<dbReference type="SUPFAM" id="SSF88946">
    <property type="entry name" value="Sigma2 domain of RNA polymerase sigma factors"/>
    <property type="match status" value="1"/>
</dbReference>
<dbReference type="NCBIfam" id="TIGR02937">
    <property type="entry name" value="sigma70-ECF"/>
    <property type="match status" value="1"/>
</dbReference>
<protein>
    <recommendedName>
        <fullName evidence="9">RNA polymerase subunit sigma-24</fullName>
    </recommendedName>
</protein>
<name>A0A1V9GAA5_9BACT</name>
<dbReference type="InterPro" id="IPR007627">
    <property type="entry name" value="RNA_pol_sigma70_r2"/>
</dbReference>
<evidence type="ECO:0000259" key="5">
    <source>
        <dbReference type="Pfam" id="PF04542"/>
    </source>
</evidence>
<evidence type="ECO:0000313" key="8">
    <source>
        <dbReference type="Proteomes" id="UP000192276"/>
    </source>
</evidence>
<accession>A0A1V9GAA5</accession>
<dbReference type="Gene3D" id="1.10.1740.10">
    <property type="match status" value="1"/>
</dbReference>
<dbReference type="InterPro" id="IPR039425">
    <property type="entry name" value="RNA_pol_sigma-70-like"/>
</dbReference>
<proteinExistence type="inferred from homology"/>
<dbReference type="InterPro" id="IPR013325">
    <property type="entry name" value="RNA_pol_sigma_r2"/>
</dbReference>
<evidence type="ECO:0000256" key="2">
    <source>
        <dbReference type="ARBA" id="ARBA00023015"/>
    </source>
</evidence>